<organism evidence="5 6">
    <name type="scientific">Dasania phycosphaerae</name>
    <dbReference type="NCBI Taxonomy" id="2950436"/>
    <lineage>
        <taxon>Bacteria</taxon>
        <taxon>Pseudomonadati</taxon>
        <taxon>Pseudomonadota</taxon>
        <taxon>Gammaproteobacteria</taxon>
        <taxon>Cellvibrionales</taxon>
        <taxon>Spongiibacteraceae</taxon>
        <taxon>Dasania</taxon>
    </lineage>
</organism>
<dbReference type="CDD" id="cd06170">
    <property type="entry name" value="LuxR_C_like"/>
    <property type="match status" value="1"/>
</dbReference>
<dbReference type="AlphaFoldDB" id="A0A9J6RHX8"/>
<evidence type="ECO:0000313" key="6">
    <source>
        <dbReference type="Proteomes" id="UP001069090"/>
    </source>
</evidence>
<dbReference type="GO" id="GO:0006355">
    <property type="term" value="P:regulation of DNA-templated transcription"/>
    <property type="evidence" value="ECO:0007669"/>
    <property type="project" value="InterPro"/>
</dbReference>
<evidence type="ECO:0000256" key="2">
    <source>
        <dbReference type="ARBA" id="ARBA00023125"/>
    </source>
</evidence>
<dbReference type="PROSITE" id="PS50043">
    <property type="entry name" value="HTH_LUXR_2"/>
    <property type="match status" value="1"/>
</dbReference>
<evidence type="ECO:0000259" key="4">
    <source>
        <dbReference type="PROSITE" id="PS50043"/>
    </source>
</evidence>
<dbReference type="EMBL" id="JAPTGG010000002">
    <property type="protein sequence ID" value="MCZ0864044.1"/>
    <property type="molecule type" value="Genomic_DNA"/>
</dbReference>
<protein>
    <submittedName>
        <fullName evidence="5">LuxR C-terminal-related transcriptional regulator</fullName>
    </submittedName>
</protein>
<gene>
    <name evidence="5" type="ORF">O0V09_02460</name>
</gene>
<dbReference type="RefSeq" id="WP_258330202.1">
    <property type="nucleotide sequence ID" value="NZ_JAPTGG010000002.1"/>
</dbReference>
<keyword evidence="3" id="KW-0804">Transcription</keyword>
<keyword evidence="6" id="KW-1185">Reference proteome</keyword>
<keyword evidence="1" id="KW-0805">Transcription regulation</keyword>
<keyword evidence="2" id="KW-0238">DNA-binding</keyword>
<dbReference type="PANTHER" id="PTHR44688:SF16">
    <property type="entry name" value="DNA-BINDING TRANSCRIPTIONAL ACTIVATOR DEVR_DOSR"/>
    <property type="match status" value="1"/>
</dbReference>
<dbReference type="Pfam" id="PF00196">
    <property type="entry name" value="GerE"/>
    <property type="match status" value="1"/>
</dbReference>
<dbReference type="Proteomes" id="UP001069090">
    <property type="component" value="Unassembled WGS sequence"/>
</dbReference>
<dbReference type="InterPro" id="IPR016032">
    <property type="entry name" value="Sig_transdc_resp-reg_C-effctor"/>
</dbReference>
<evidence type="ECO:0000256" key="1">
    <source>
        <dbReference type="ARBA" id="ARBA00023015"/>
    </source>
</evidence>
<sequence>MNFPDEFQKQCIELAQKLIGIKAARFLITDPHMHKKGFVGLNIKNEMEQKYYNKLEFIDPMHPSKFEHTDTSVISSNTVMPHNKWINSIFYQDFIKPYGYVHVADIFLRNHGKIIAILTLLRDESMAEFDSKDLETMRNIQPFLEYSLNSIYLPARISERDYIAENYGLTNRELDVLEYALSGADNKTIAKQLDISLPTVRTHLQHIYPKVDVHSTNELISKILRELNQQTH</sequence>
<dbReference type="InterPro" id="IPR036388">
    <property type="entry name" value="WH-like_DNA-bd_sf"/>
</dbReference>
<accession>A0A9J6RHX8</accession>
<reference evidence="5 6" key="1">
    <citation type="submission" date="2022-12" db="EMBL/GenBank/DDBJ databases">
        <title>Dasania phycosphaerae sp. nov., isolated from particulate material of the south coast of Korea.</title>
        <authorList>
            <person name="Jiang Y."/>
        </authorList>
    </citation>
    <scope>NUCLEOTIDE SEQUENCE [LARGE SCALE GENOMIC DNA]</scope>
    <source>
        <strain evidence="5 6">GY-19</strain>
    </source>
</reference>
<dbReference type="PANTHER" id="PTHR44688">
    <property type="entry name" value="DNA-BINDING TRANSCRIPTIONAL ACTIVATOR DEVR_DOSR"/>
    <property type="match status" value="1"/>
</dbReference>
<evidence type="ECO:0000256" key="3">
    <source>
        <dbReference type="ARBA" id="ARBA00023163"/>
    </source>
</evidence>
<dbReference type="InterPro" id="IPR000792">
    <property type="entry name" value="Tscrpt_reg_LuxR_C"/>
</dbReference>
<evidence type="ECO:0000313" key="5">
    <source>
        <dbReference type="EMBL" id="MCZ0864044.1"/>
    </source>
</evidence>
<dbReference type="PROSITE" id="PS00622">
    <property type="entry name" value="HTH_LUXR_1"/>
    <property type="match status" value="1"/>
</dbReference>
<name>A0A9J6RHX8_9GAMM</name>
<comment type="caution">
    <text evidence="5">The sequence shown here is derived from an EMBL/GenBank/DDBJ whole genome shotgun (WGS) entry which is preliminary data.</text>
</comment>
<dbReference type="SMART" id="SM00421">
    <property type="entry name" value="HTH_LUXR"/>
    <property type="match status" value="1"/>
</dbReference>
<feature type="domain" description="HTH luxR-type" evidence="4">
    <location>
        <begin position="162"/>
        <end position="227"/>
    </location>
</feature>
<dbReference type="SUPFAM" id="SSF46894">
    <property type="entry name" value="C-terminal effector domain of the bipartite response regulators"/>
    <property type="match status" value="1"/>
</dbReference>
<dbReference type="GO" id="GO:0003677">
    <property type="term" value="F:DNA binding"/>
    <property type="evidence" value="ECO:0007669"/>
    <property type="project" value="UniProtKB-KW"/>
</dbReference>
<dbReference type="Gene3D" id="1.10.10.10">
    <property type="entry name" value="Winged helix-like DNA-binding domain superfamily/Winged helix DNA-binding domain"/>
    <property type="match status" value="1"/>
</dbReference>
<proteinExistence type="predicted"/>
<dbReference type="PRINTS" id="PR00038">
    <property type="entry name" value="HTHLUXR"/>
</dbReference>